<protein>
    <submittedName>
        <fullName evidence="1">Type III secretion system protein</fullName>
    </submittedName>
</protein>
<accession>A0A1S2LL49</accession>
<dbReference type="PANTHER" id="PTHR30531:SF12">
    <property type="entry name" value="FLAGELLAR BIOSYNTHETIC PROTEIN FLHB"/>
    <property type="match status" value="1"/>
</dbReference>
<keyword evidence="2" id="KW-1185">Reference proteome</keyword>
<dbReference type="SUPFAM" id="SSF160544">
    <property type="entry name" value="EscU C-terminal domain-like"/>
    <property type="match status" value="1"/>
</dbReference>
<reference evidence="1 2" key="1">
    <citation type="submission" date="2016-10" db="EMBL/GenBank/DDBJ databases">
        <title>Draft genome sequences of four alkaliphilic bacteria belonging to the Anaerobacillus genus.</title>
        <authorList>
            <person name="Bassil N.M."/>
            <person name="Lloyd J.R."/>
        </authorList>
    </citation>
    <scope>NUCLEOTIDE SEQUENCE [LARGE SCALE GENOMIC DNA]</scope>
    <source>
        <strain evidence="1 2">DSM 18345</strain>
    </source>
</reference>
<evidence type="ECO:0000313" key="2">
    <source>
        <dbReference type="Proteomes" id="UP000179524"/>
    </source>
</evidence>
<dbReference type="InterPro" id="IPR006135">
    <property type="entry name" value="T3SS_substrate_exporter"/>
</dbReference>
<dbReference type="AlphaFoldDB" id="A0A1S2LL49"/>
<organism evidence="1 2">
    <name type="scientific">Anaerobacillus alkalilacustris</name>
    <dbReference type="NCBI Taxonomy" id="393763"/>
    <lineage>
        <taxon>Bacteria</taxon>
        <taxon>Bacillati</taxon>
        <taxon>Bacillota</taxon>
        <taxon>Bacilli</taxon>
        <taxon>Bacillales</taxon>
        <taxon>Bacillaceae</taxon>
        <taxon>Anaerobacillus</taxon>
    </lineage>
</organism>
<dbReference type="Proteomes" id="UP000179524">
    <property type="component" value="Unassembled WGS sequence"/>
</dbReference>
<dbReference type="OrthoDB" id="5244399at2"/>
<name>A0A1S2LL49_9BACI</name>
<evidence type="ECO:0000313" key="1">
    <source>
        <dbReference type="EMBL" id="OIJ13181.1"/>
    </source>
</evidence>
<dbReference type="Pfam" id="PF01312">
    <property type="entry name" value="Bac_export_2"/>
    <property type="match status" value="1"/>
</dbReference>
<sequence length="94" mass="10535">MNEKTDIRLAVALKYNVDNDIAPSVLAKGKGYVAKELLNEAKKHNVPVQEDASLVELLSQLEINETIPKELYEVVAEIFAFVYQIDKSVKDTSK</sequence>
<dbReference type="GO" id="GO:0009306">
    <property type="term" value="P:protein secretion"/>
    <property type="evidence" value="ECO:0007669"/>
    <property type="project" value="InterPro"/>
</dbReference>
<dbReference type="InterPro" id="IPR029025">
    <property type="entry name" value="T3SS_substrate_exporter_C"/>
</dbReference>
<dbReference type="Gene3D" id="3.40.1690.10">
    <property type="entry name" value="secretion proteins EscU"/>
    <property type="match status" value="1"/>
</dbReference>
<dbReference type="EMBL" id="MLQR01000029">
    <property type="protein sequence ID" value="OIJ13181.1"/>
    <property type="molecule type" value="Genomic_DNA"/>
</dbReference>
<proteinExistence type="predicted"/>
<gene>
    <name evidence="1" type="ORF">BKP37_11800</name>
</gene>
<dbReference type="RefSeq" id="WP_071309781.1">
    <property type="nucleotide sequence ID" value="NZ_MLQR01000029.1"/>
</dbReference>
<dbReference type="GO" id="GO:0005886">
    <property type="term" value="C:plasma membrane"/>
    <property type="evidence" value="ECO:0007669"/>
    <property type="project" value="TreeGrafter"/>
</dbReference>
<comment type="caution">
    <text evidence="1">The sequence shown here is derived from an EMBL/GenBank/DDBJ whole genome shotgun (WGS) entry which is preliminary data.</text>
</comment>
<dbReference type="PANTHER" id="PTHR30531">
    <property type="entry name" value="FLAGELLAR BIOSYNTHETIC PROTEIN FLHB"/>
    <property type="match status" value="1"/>
</dbReference>